<dbReference type="Proteomes" id="UP001233999">
    <property type="component" value="Unassembled WGS sequence"/>
</dbReference>
<dbReference type="PANTHER" id="PTHR24034">
    <property type="entry name" value="EGF-LIKE DOMAIN-CONTAINING PROTEIN"/>
    <property type="match status" value="1"/>
</dbReference>
<reference evidence="8" key="1">
    <citation type="journal article" date="2023" name="IScience">
        <title>Live-bearing cockroach genome reveals convergent evolutionary mechanisms linked to viviparity in insects and beyond.</title>
        <authorList>
            <person name="Fouks B."/>
            <person name="Harrison M.C."/>
            <person name="Mikhailova A.A."/>
            <person name="Marchal E."/>
            <person name="English S."/>
            <person name="Carruthers M."/>
            <person name="Jennings E.C."/>
            <person name="Chiamaka E.L."/>
            <person name="Frigard R.A."/>
            <person name="Pippel M."/>
            <person name="Attardo G.M."/>
            <person name="Benoit J.B."/>
            <person name="Bornberg-Bauer E."/>
            <person name="Tobe S.S."/>
        </authorList>
    </citation>
    <scope>NUCLEOTIDE SEQUENCE</scope>
    <source>
        <strain evidence="8">Stay&amp;Tobe</strain>
    </source>
</reference>
<dbReference type="PROSITE" id="PS01187">
    <property type="entry name" value="EGF_CA"/>
    <property type="match status" value="1"/>
</dbReference>
<evidence type="ECO:0000313" key="8">
    <source>
        <dbReference type="EMBL" id="KAJ9576307.1"/>
    </source>
</evidence>
<dbReference type="InterPro" id="IPR050751">
    <property type="entry name" value="ECM_structural_protein"/>
</dbReference>
<dbReference type="SUPFAM" id="SSF57184">
    <property type="entry name" value="Growth factor receptor domain"/>
    <property type="match status" value="1"/>
</dbReference>
<dbReference type="PANTHER" id="PTHR24034:SF209">
    <property type="entry name" value="EGF-LIKE DOMAIN-CONTAINING PROTEIN"/>
    <property type="match status" value="1"/>
</dbReference>
<dbReference type="SMART" id="SM00181">
    <property type="entry name" value="EGF"/>
    <property type="match status" value="1"/>
</dbReference>
<name>A0AAD7Z9N0_DIPPU</name>
<keyword evidence="2" id="KW-0732">Signal</keyword>
<evidence type="ECO:0000256" key="6">
    <source>
        <dbReference type="SAM" id="Coils"/>
    </source>
</evidence>
<dbReference type="SMART" id="SM00179">
    <property type="entry name" value="EGF_CA"/>
    <property type="match status" value="1"/>
</dbReference>
<evidence type="ECO:0000256" key="3">
    <source>
        <dbReference type="ARBA" id="ARBA00022737"/>
    </source>
</evidence>
<protein>
    <recommendedName>
        <fullName evidence="7">EGF-like domain-containing protein</fullName>
    </recommendedName>
</protein>
<dbReference type="InterPro" id="IPR000742">
    <property type="entry name" value="EGF"/>
</dbReference>
<accession>A0AAD7Z9N0</accession>
<dbReference type="PROSITE" id="PS50026">
    <property type="entry name" value="EGF_3"/>
    <property type="match status" value="2"/>
</dbReference>
<dbReference type="Pfam" id="PF07645">
    <property type="entry name" value="EGF_CA"/>
    <property type="match status" value="1"/>
</dbReference>
<keyword evidence="4 5" id="KW-1015">Disulfide bond</keyword>
<dbReference type="InterPro" id="IPR049883">
    <property type="entry name" value="NOTCH1_EGF-like"/>
</dbReference>
<dbReference type="PROSITE" id="PS00022">
    <property type="entry name" value="EGF_1"/>
    <property type="match status" value="1"/>
</dbReference>
<dbReference type="InterPro" id="IPR018097">
    <property type="entry name" value="EGF_Ca-bd_CS"/>
</dbReference>
<comment type="caution">
    <text evidence="5">Lacks conserved residue(s) required for the propagation of feature annotation.</text>
</comment>
<evidence type="ECO:0000256" key="1">
    <source>
        <dbReference type="ARBA" id="ARBA00022536"/>
    </source>
</evidence>
<dbReference type="EMBL" id="JASPKZ010009800">
    <property type="protein sequence ID" value="KAJ9576307.1"/>
    <property type="molecule type" value="Genomic_DNA"/>
</dbReference>
<dbReference type="InterPro" id="IPR001881">
    <property type="entry name" value="EGF-like_Ca-bd_dom"/>
</dbReference>
<feature type="domain" description="EGF-like" evidence="7">
    <location>
        <begin position="1"/>
        <end position="16"/>
    </location>
</feature>
<keyword evidence="3" id="KW-0677">Repeat</keyword>
<dbReference type="GO" id="GO:0005509">
    <property type="term" value="F:calcium ion binding"/>
    <property type="evidence" value="ECO:0007669"/>
    <property type="project" value="InterPro"/>
</dbReference>
<keyword evidence="6" id="KW-0175">Coiled coil</keyword>
<organism evidence="8 9">
    <name type="scientific">Diploptera punctata</name>
    <name type="common">Pacific beetle cockroach</name>
    <dbReference type="NCBI Taxonomy" id="6984"/>
    <lineage>
        <taxon>Eukaryota</taxon>
        <taxon>Metazoa</taxon>
        <taxon>Ecdysozoa</taxon>
        <taxon>Arthropoda</taxon>
        <taxon>Hexapoda</taxon>
        <taxon>Insecta</taxon>
        <taxon>Pterygota</taxon>
        <taxon>Neoptera</taxon>
        <taxon>Polyneoptera</taxon>
        <taxon>Dictyoptera</taxon>
        <taxon>Blattodea</taxon>
        <taxon>Blaberoidea</taxon>
        <taxon>Blaberidae</taxon>
        <taxon>Diplopterinae</taxon>
        <taxon>Diploptera</taxon>
    </lineage>
</organism>
<feature type="disulfide bond" evidence="5">
    <location>
        <begin position="6"/>
        <end position="15"/>
    </location>
</feature>
<proteinExistence type="predicted"/>
<feature type="domain" description="EGF-like" evidence="7">
    <location>
        <begin position="18"/>
        <end position="56"/>
    </location>
</feature>
<dbReference type="InterPro" id="IPR009030">
    <property type="entry name" value="Growth_fac_rcpt_cys_sf"/>
</dbReference>
<reference evidence="8" key="2">
    <citation type="submission" date="2023-05" db="EMBL/GenBank/DDBJ databases">
        <authorList>
            <person name="Fouks B."/>
        </authorList>
    </citation>
    <scope>NUCLEOTIDE SEQUENCE</scope>
    <source>
        <strain evidence="8">Stay&amp;Tobe</strain>
        <tissue evidence="8">Testes</tissue>
    </source>
</reference>
<dbReference type="PROSITE" id="PS01186">
    <property type="entry name" value="EGF_2"/>
    <property type="match status" value="2"/>
</dbReference>
<comment type="caution">
    <text evidence="8">The sequence shown here is derived from an EMBL/GenBank/DDBJ whole genome shotgun (WGS) entry which is preliminary data.</text>
</comment>
<dbReference type="Gene3D" id="2.10.25.10">
    <property type="entry name" value="Laminin"/>
    <property type="match status" value="2"/>
</dbReference>
<dbReference type="InterPro" id="IPR000152">
    <property type="entry name" value="EGF-type_Asp/Asn_hydroxyl_site"/>
</dbReference>
<evidence type="ECO:0000313" key="9">
    <source>
        <dbReference type="Proteomes" id="UP001233999"/>
    </source>
</evidence>
<gene>
    <name evidence="8" type="ORF">L9F63_006807</name>
</gene>
<feature type="non-terminal residue" evidence="8">
    <location>
        <position position="1"/>
    </location>
</feature>
<evidence type="ECO:0000256" key="4">
    <source>
        <dbReference type="ARBA" id="ARBA00023157"/>
    </source>
</evidence>
<dbReference type="FunFam" id="2.10.25.10:FF:000240">
    <property type="entry name" value="Vitamin K-dependent protein S"/>
    <property type="match status" value="1"/>
</dbReference>
<sequence>PDTCVCLPGFTGKHCEKDIDECLEKPCDQICINTNGTFDCRCHDGFDLQSDGRTCKSHEGKVATEARDLLDYDILSKRVLKLEKVMTSHTTELSTEEAISELNSKVKFILENIAQLRRQINEIERHQNDYHKQVESLKPYRMEMQRVNTLCDQMAVIKRTLNECNCRTYYNNRLDP</sequence>
<keyword evidence="9" id="KW-1185">Reference proteome</keyword>
<evidence type="ECO:0000256" key="2">
    <source>
        <dbReference type="ARBA" id="ARBA00022729"/>
    </source>
</evidence>
<dbReference type="AlphaFoldDB" id="A0AAD7Z9N0"/>
<feature type="coiled-coil region" evidence="6">
    <location>
        <begin position="99"/>
        <end position="133"/>
    </location>
</feature>
<keyword evidence="1 5" id="KW-0245">EGF-like domain</keyword>
<evidence type="ECO:0000256" key="5">
    <source>
        <dbReference type="PROSITE-ProRule" id="PRU00076"/>
    </source>
</evidence>
<dbReference type="PROSITE" id="PS00010">
    <property type="entry name" value="ASX_HYDROXYL"/>
    <property type="match status" value="1"/>
</dbReference>
<evidence type="ECO:0000259" key="7">
    <source>
        <dbReference type="PROSITE" id="PS50026"/>
    </source>
</evidence>